<comment type="caution">
    <text evidence="3">The sequence shown here is derived from an EMBL/GenBank/DDBJ whole genome shotgun (WGS) entry which is preliminary data.</text>
</comment>
<dbReference type="GO" id="GO:0019622">
    <property type="term" value="P:3-(3-hydroxy)phenylpropionate catabolic process"/>
    <property type="evidence" value="ECO:0007669"/>
    <property type="project" value="TreeGrafter"/>
</dbReference>
<sequence length="479" mass="51547">MPGERAHDAAIIGFGPVGATLAHLLAQQGLSVLLLDREEAAYHLPRAVHVDDEVMRVFQGIGLAEAILPDTHVSPGMRFVDPDGRLLMDWSRPAALTPQGWHASYRFHQPALERVLREGLTRHPAVTTETATEVTAVAQDADGVTLSTTRGPRRAAWVIGCDGARSFLRGVIGGGMEDLGFDERWLVVDLILKRPRPDLGDHSIQFCNPARPATYVRGVGDRRRFEITVHPGEAPGDRMPEAEVWRLLATWITPEDAELERAAIYTFRSAVARRWRDGRLLIAGDAAHLTPPFMGQGMCAGIRDVANLAWKLARVHRGSAPEALLDSYQAERAPHARTYIETAVRLGGLINTRAKEAALGGGAPGDDGPVRMRSIAPALGGFTAPFGRPVPQPALADGMRLDDRIGPRFAVLLRPDVAAALDAATMDRLAARGAVLVADPALDPWLGELGAAAALVRPDRQLLALAADAAGIAGFLDRF</sequence>
<evidence type="ECO:0000313" key="4">
    <source>
        <dbReference type="Proteomes" id="UP000475385"/>
    </source>
</evidence>
<dbReference type="PRINTS" id="PR00420">
    <property type="entry name" value="RNGMNOXGNASE"/>
</dbReference>
<accession>A0A6M1LTD7</accession>
<dbReference type="PANTHER" id="PTHR43476">
    <property type="entry name" value="3-(3-HYDROXY-PHENYL)PROPIONATE/3-HYDROXYCINNAMIC ACID HYDROXYLASE"/>
    <property type="match status" value="1"/>
</dbReference>
<evidence type="ECO:0000256" key="1">
    <source>
        <dbReference type="ARBA" id="ARBA00023002"/>
    </source>
</evidence>
<organism evidence="3 4">
    <name type="scientific">Falsiroseomonas algicola</name>
    <dbReference type="NCBI Taxonomy" id="2716930"/>
    <lineage>
        <taxon>Bacteria</taxon>
        <taxon>Pseudomonadati</taxon>
        <taxon>Pseudomonadota</taxon>
        <taxon>Alphaproteobacteria</taxon>
        <taxon>Acetobacterales</taxon>
        <taxon>Roseomonadaceae</taxon>
        <taxon>Falsiroseomonas</taxon>
    </lineage>
</organism>
<keyword evidence="1" id="KW-0560">Oxidoreductase</keyword>
<keyword evidence="4" id="KW-1185">Reference proteome</keyword>
<protein>
    <submittedName>
        <fullName evidence="3">Bifunctional 3-(3-hydroxy-phenyl)propionate/3-hydroxycinnamic acid hydroxylase</fullName>
    </submittedName>
</protein>
<feature type="domain" description="FAD-binding" evidence="2">
    <location>
        <begin position="8"/>
        <end position="341"/>
    </location>
</feature>
<dbReference type="InterPro" id="IPR036188">
    <property type="entry name" value="FAD/NAD-bd_sf"/>
</dbReference>
<gene>
    <name evidence="3" type="ORF">G3576_25565</name>
</gene>
<dbReference type="RefSeq" id="WP_164697330.1">
    <property type="nucleotide sequence ID" value="NZ_JAAIKB010000015.1"/>
</dbReference>
<dbReference type="AlphaFoldDB" id="A0A6M1LTD7"/>
<dbReference type="Gene3D" id="3.30.70.2450">
    <property type="match status" value="1"/>
</dbReference>
<dbReference type="NCBIfam" id="NF004829">
    <property type="entry name" value="PRK06183.1-3"/>
    <property type="match status" value="1"/>
</dbReference>
<dbReference type="GO" id="GO:0008688">
    <property type="term" value="F:3-(3-hydroxyphenyl)propionate hydroxylase activity"/>
    <property type="evidence" value="ECO:0007669"/>
    <property type="project" value="TreeGrafter"/>
</dbReference>
<dbReference type="Gene3D" id="3.50.50.60">
    <property type="entry name" value="FAD/NAD(P)-binding domain"/>
    <property type="match status" value="1"/>
</dbReference>
<dbReference type="SUPFAM" id="SSF51905">
    <property type="entry name" value="FAD/NAD(P)-binding domain"/>
    <property type="match status" value="1"/>
</dbReference>
<dbReference type="InterPro" id="IPR050631">
    <property type="entry name" value="PheA/TfdB_FAD_monoxygenase"/>
</dbReference>
<proteinExistence type="predicted"/>
<dbReference type="Proteomes" id="UP000475385">
    <property type="component" value="Unassembled WGS sequence"/>
</dbReference>
<dbReference type="InterPro" id="IPR002938">
    <property type="entry name" value="FAD-bd"/>
</dbReference>
<dbReference type="GO" id="GO:0071949">
    <property type="term" value="F:FAD binding"/>
    <property type="evidence" value="ECO:0007669"/>
    <property type="project" value="InterPro"/>
</dbReference>
<evidence type="ECO:0000313" key="3">
    <source>
        <dbReference type="EMBL" id="NGM23407.1"/>
    </source>
</evidence>
<dbReference type="EMBL" id="JAAIKB010000015">
    <property type="protein sequence ID" value="NGM23407.1"/>
    <property type="molecule type" value="Genomic_DNA"/>
</dbReference>
<evidence type="ECO:0000259" key="2">
    <source>
        <dbReference type="Pfam" id="PF01494"/>
    </source>
</evidence>
<dbReference type="PANTHER" id="PTHR43476:SF3">
    <property type="entry name" value="FAD-BINDING MONOOXYGENASE"/>
    <property type="match status" value="1"/>
</dbReference>
<name>A0A6M1LTD7_9PROT</name>
<reference evidence="3 4" key="1">
    <citation type="submission" date="2020-03" db="EMBL/GenBank/DDBJ databases">
        <title>Roseomonas stagni sp. nov., isolated from pond water in Japan.</title>
        <authorList>
            <person name="Furuhata K."/>
            <person name="Miyamoto H."/>
            <person name="Goto K."/>
        </authorList>
    </citation>
    <scope>NUCLEOTIDE SEQUENCE [LARGE SCALE GENOMIC DNA]</scope>
    <source>
        <strain evidence="3 4">PeD5</strain>
    </source>
</reference>
<dbReference type="Pfam" id="PF01494">
    <property type="entry name" value="FAD_binding_3"/>
    <property type="match status" value="1"/>
</dbReference>